<gene>
    <name evidence="1" type="ORF">SBA1_20042</name>
</gene>
<dbReference type="Proteomes" id="UP000238701">
    <property type="component" value="Unassembled WGS sequence"/>
</dbReference>
<organism evidence="1 2">
    <name type="scientific">Candidatus Sulfotelmatobacter kueseliae</name>
    <dbReference type="NCBI Taxonomy" id="2042962"/>
    <lineage>
        <taxon>Bacteria</taxon>
        <taxon>Pseudomonadati</taxon>
        <taxon>Acidobacteriota</taxon>
        <taxon>Terriglobia</taxon>
        <taxon>Terriglobales</taxon>
        <taxon>Candidatus Korobacteraceae</taxon>
        <taxon>Candidatus Sulfotelmatobacter</taxon>
    </lineage>
</organism>
<reference evidence="2" key="1">
    <citation type="submission" date="2018-02" db="EMBL/GenBank/DDBJ databases">
        <authorList>
            <person name="Hausmann B."/>
        </authorList>
    </citation>
    <scope>NUCLEOTIDE SEQUENCE [LARGE SCALE GENOMIC DNA]</scope>
    <source>
        <strain evidence="2">Peat soil MAG SbA1</strain>
    </source>
</reference>
<dbReference type="EMBL" id="OMOD01000111">
    <property type="protein sequence ID" value="SPF38342.1"/>
    <property type="molecule type" value="Genomic_DNA"/>
</dbReference>
<protein>
    <submittedName>
        <fullName evidence="1">Uncharacterized protein</fullName>
    </submittedName>
</protein>
<dbReference type="AlphaFoldDB" id="A0A2U3KF87"/>
<name>A0A2U3KF87_9BACT</name>
<proteinExistence type="predicted"/>
<accession>A0A2U3KF87</accession>
<evidence type="ECO:0000313" key="2">
    <source>
        <dbReference type="Proteomes" id="UP000238701"/>
    </source>
</evidence>
<evidence type="ECO:0000313" key="1">
    <source>
        <dbReference type="EMBL" id="SPF38342.1"/>
    </source>
</evidence>
<sequence length="64" mass="7262">MPGILLNLVLYDNQVPPQGERDYHSDVPTLTEFRSNLGKRVLSRRESSMKATILSEQTDMGRSL</sequence>